<protein>
    <recommendedName>
        <fullName evidence="3">DUF3775 domain-containing protein</fullName>
    </recommendedName>
</protein>
<evidence type="ECO:0000313" key="1">
    <source>
        <dbReference type="EMBL" id="SNR84940.1"/>
    </source>
</evidence>
<name>A0A238ZNN8_9RHOB</name>
<evidence type="ECO:0008006" key="3">
    <source>
        <dbReference type="Google" id="ProtNLM"/>
    </source>
</evidence>
<organism evidence="1 2">
    <name type="scientific">Puniceibacterium sediminis</name>
    <dbReference type="NCBI Taxonomy" id="1608407"/>
    <lineage>
        <taxon>Bacteria</taxon>
        <taxon>Pseudomonadati</taxon>
        <taxon>Pseudomonadota</taxon>
        <taxon>Alphaproteobacteria</taxon>
        <taxon>Rhodobacterales</taxon>
        <taxon>Paracoccaceae</taxon>
        <taxon>Puniceibacterium</taxon>
    </lineage>
</organism>
<dbReference type="Proteomes" id="UP000198417">
    <property type="component" value="Unassembled WGS sequence"/>
</dbReference>
<dbReference type="EMBL" id="FZNN01000036">
    <property type="protein sequence ID" value="SNR84940.1"/>
    <property type="molecule type" value="Genomic_DNA"/>
</dbReference>
<gene>
    <name evidence="1" type="ORF">SAMN06265370_1369</name>
</gene>
<sequence length="141" mass="15509">MEMDTSNELTIGPDFLRNLLFKMRAVSLGDEDTPRDARDNAQQGGHHITLAEEVGTDASREELVEEIDGMDVEHQQELVALMWVGRGDFGAEEWADALALAAERSDSPSSKYLLSHPMAADEIASGLEELGHDHILQDGSY</sequence>
<proteinExistence type="predicted"/>
<dbReference type="AlphaFoldDB" id="A0A238ZNN8"/>
<evidence type="ECO:0000313" key="2">
    <source>
        <dbReference type="Proteomes" id="UP000198417"/>
    </source>
</evidence>
<accession>A0A238ZNN8</accession>
<keyword evidence="2" id="KW-1185">Reference proteome</keyword>
<dbReference type="Pfam" id="PF12616">
    <property type="entry name" value="DUF3775"/>
    <property type="match status" value="1"/>
</dbReference>
<dbReference type="InterPro" id="IPR022254">
    <property type="entry name" value="DUF3775"/>
</dbReference>
<reference evidence="1 2" key="1">
    <citation type="submission" date="2017-06" db="EMBL/GenBank/DDBJ databases">
        <authorList>
            <person name="Kim H.J."/>
            <person name="Triplett B.A."/>
        </authorList>
    </citation>
    <scope>NUCLEOTIDE SEQUENCE [LARGE SCALE GENOMIC DNA]</scope>
    <source>
        <strain evidence="1 2">DSM 29052</strain>
    </source>
</reference>
<dbReference type="OrthoDB" id="5641374at2"/>